<feature type="transmembrane region" description="Helical" evidence="7">
    <location>
        <begin position="93"/>
        <end position="113"/>
    </location>
</feature>
<dbReference type="RefSeq" id="WP_310833447.1">
    <property type="nucleotide sequence ID" value="NZ_CAWQFN010000640.1"/>
</dbReference>
<dbReference type="GO" id="GO:0005886">
    <property type="term" value="C:plasma membrane"/>
    <property type="evidence" value="ECO:0007669"/>
    <property type="project" value="UniProtKB-SubCell"/>
</dbReference>
<dbReference type="Pfam" id="PF05977">
    <property type="entry name" value="MFS_3"/>
    <property type="match status" value="1"/>
</dbReference>
<evidence type="ECO:0000313" key="9">
    <source>
        <dbReference type="Proteomes" id="UP000667802"/>
    </source>
</evidence>
<keyword evidence="6 7" id="KW-0472">Membrane</keyword>
<evidence type="ECO:0000256" key="5">
    <source>
        <dbReference type="ARBA" id="ARBA00022989"/>
    </source>
</evidence>
<accession>A0AAP5I3F1</accession>
<evidence type="ECO:0000256" key="1">
    <source>
        <dbReference type="ARBA" id="ARBA00004651"/>
    </source>
</evidence>
<gene>
    <name evidence="8" type="ORF">G7B40_000355</name>
</gene>
<dbReference type="Proteomes" id="UP000667802">
    <property type="component" value="Unassembled WGS sequence"/>
</dbReference>
<dbReference type="InterPro" id="IPR036259">
    <property type="entry name" value="MFS_trans_sf"/>
</dbReference>
<keyword evidence="5 7" id="KW-1133">Transmembrane helix</keyword>
<feature type="transmembrane region" description="Helical" evidence="7">
    <location>
        <begin position="60"/>
        <end position="81"/>
    </location>
</feature>
<name>A0AAP5I3F1_9CYAN</name>
<evidence type="ECO:0000313" key="8">
    <source>
        <dbReference type="EMBL" id="MDR9893037.1"/>
    </source>
</evidence>
<dbReference type="EMBL" id="JAALHA020000001">
    <property type="protein sequence ID" value="MDR9893037.1"/>
    <property type="molecule type" value="Genomic_DNA"/>
</dbReference>
<comment type="caution">
    <text evidence="8">The sequence shown here is derived from an EMBL/GenBank/DDBJ whole genome shotgun (WGS) entry which is preliminary data.</text>
</comment>
<feature type="transmembrane region" description="Helical" evidence="7">
    <location>
        <begin position="30"/>
        <end position="54"/>
    </location>
</feature>
<dbReference type="Gene3D" id="1.20.1250.20">
    <property type="entry name" value="MFS general substrate transporter like domains"/>
    <property type="match status" value="1"/>
</dbReference>
<dbReference type="PANTHER" id="PTHR23513">
    <property type="entry name" value="INTEGRAL MEMBRANE EFFLUX PROTEIN-RELATED"/>
    <property type="match status" value="1"/>
</dbReference>
<evidence type="ECO:0000256" key="3">
    <source>
        <dbReference type="ARBA" id="ARBA00022475"/>
    </source>
</evidence>
<keyword evidence="4 7" id="KW-0812">Transmembrane</keyword>
<keyword evidence="3" id="KW-1003">Cell membrane</keyword>
<dbReference type="InterPro" id="IPR010290">
    <property type="entry name" value="TM_effector"/>
</dbReference>
<comment type="subcellular location">
    <subcellularLocation>
        <location evidence="1">Cell membrane</location>
        <topology evidence="1">Multi-pass membrane protein</topology>
    </subcellularLocation>
</comment>
<keyword evidence="2" id="KW-0813">Transport</keyword>
<dbReference type="SUPFAM" id="SSF103473">
    <property type="entry name" value="MFS general substrate transporter"/>
    <property type="match status" value="1"/>
</dbReference>
<evidence type="ECO:0000256" key="2">
    <source>
        <dbReference type="ARBA" id="ARBA00022448"/>
    </source>
</evidence>
<dbReference type="AlphaFoldDB" id="A0AAP5I3F1"/>
<protein>
    <submittedName>
        <fullName evidence="8">MFS transporter</fullName>
    </submittedName>
</protein>
<reference evidence="9" key="1">
    <citation type="journal article" date="2021" name="Science">
        <title>Hunting the eagle killer: A cyanobacterial neurotoxin causes vacuolar myelinopathy.</title>
        <authorList>
            <person name="Breinlinger S."/>
            <person name="Phillips T.J."/>
            <person name="Haram B.N."/>
            <person name="Mares J."/>
            <person name="Martinez Yerena J.A."/>
            <person name="Hrouzek P."/>
            <person name="Sobotka R."/>
            <person name="Henderson W.M."/>
            <person name="Schmieder P."/>
            <person name="Williams S.M."/>
            <person name="Lauderdale J.D."/>
            <person name="Wilde H.D."/>
            <person name="Gerrin W."/>
            <person name="Kust A."/>
            <person name="Washington J.W."/>
            <person name="Wagner C."/>
            <person name="Geier B."/>
            <person name="Liebeke M."/>
            <person name="Enke H."/>
            <person name="Niedermeyer T.H.J."/>
            <person name="Wilde S.B."/>
        </authorList>
    </citation>
    <scope>NUCLEOTIDE SEQUENCE [LARGE SCALE GENOMIC DNA]</scope>
    <source>
        <strain evidence="9">Thurmond2011</strain>
    </source>
</reference>
<evidence type="ECO:0000256" key="6">
    <source>
        <dbReference type="ARBA" id="ARBA00023136"/>
    </source>
</evidence>
<organism evidence="8 9">
    <name type="scientific">Aetokthonos hydrillicola Thurmond2011</name>
    <dbReference type="NCBI Taxonomy" id="2712845"/>
    <lineage>
        <taxon>Bacteria</taxon>
        <taxon>Bacillati</taxon>
        <taxon>Cyanobacteriota</taxon>
        <taxon>Cyanophyceae</taxon>
        <taxon>Nostocales</taxon>
        <taxon>Hapalosiphonaceae</taxon>
        <taxon>Aetokthonos</taxon>
    </lineage>
</organism>
<feature type="transmembrane region" description="Helical" evidence="7">
    <location>
        <begin position="119"/>
        <end position="135"/>
    </location>
</feature>
<dbReference type="PANTHER" id="PTHR23513:SF11">
    <property type="entry name" value="STAPHYLOFERRIN A TRANSPORTER"/>
    <property type="match status" value="1"/>
</dbReference>
<sequence length="151" mass="17405">MIREHQTLNYWLDKKIYLHFPAFKSRNFRLFFSGQTLSLSGTFMTQVTISWLMYELTHSAWLLGLTGFLQFLPTLILAPFSGVFSDRWSRRNLLILVQVLGFFVSFPLTTLTFLGFVDFRVLMVVVILGGLLKGLDMPVRYAIVKMNNLAA</sequence>
<keyword evidence="9" id="KW-1185">Reference proteome</keyword>
<evidence type="ECO:0000256" key="4">
    <source>
        <dbReference type="ARBA" id="ARBA00022692"/>
    </source>
</evidence>
<evidence type="ECO:0000256" key="7">
    <source>
        <dbReference type="SAM" id="Phobius"/>
    </source>
</evidence>
<proteinExistence type="predicted"/>